<dbReference type="InterPro" id="IPR053002">
    <property type="entry name" value="Metalloproteinase_M10B"/>
</dbReference>
<dbReference type="PANTHER" id="PTHR21054">
    <property type="entry name" value="ZINC METALLOPROTEINASE-RELATED"/>
    <property type="match status" value="1"/>
</dbReference>
<protein>
    <recommendedName>
        <fullName evidence="4">Jacalin-type lectin domain-containing protein</fullName>
    </recommendedName>
</protein>
<dbReference type="Pfam" id="PF12044">
    <property type="entry name" value="Metallopep"/>
    <property type="match status" value="1"/>
</dbReference>
<dbReference type="InParanoid" id="A0A2N3MZA7"/>
<evidence type="ECO:0000313" key="2">
    <source>
        <dbReference type="EMBL" id="PKS05500.1"/>
    </source>
</evidence>
<keyword evidence="3" id="KW-1185">Reference proteome</keyword>
<dbReference type="EMBL" id="NLAX01001623">
    <property type="protein sequence ID" value="PKS05500.1"/>
    <property type="molecule type" value="Genomic_DNA"/>
</dbReference>
<dbReference type="PANTHER" id="PTHR21054:SF2">
    <property type="entry name" value="MIP04191P"/>
    <property type="match status" value="1"/>
</dbReference>
<evidence type="ECO:0000313" key="3">
    <source>
        <dbReference type="Proteomes" id="UP000233524"/>
    </source>
</evidence>
<evidence type="ECO:0000256" key="1">
    <source>
        <dbReference type="SAM" id="MobiDB-lite"/>
    </source>
</evidence>
<dbReference type="Proteomes" id="UP000233524">
    <property type="component" value="Unassembled WGS sequence"/>
</dbReference>
<accession>A0A2N3MZA7</accession>
<name>A0A2N3MZA7_9PEZI</name>
<dbReference type="Gene3D" id="2.60.40.10">
    <property type="entry name" value="Immunoglobulins"/>
    <property type="match status" value="1"/>
</dbReference>
<dbReference type="SUPFAM" id="SSF55486">
    <property type="entry name" value="Metalloproteases ('zincins'), catalytic domain"/>
    <property type="match status" value="1"/>
</dbReference>
<dbReference type="Gene3D" id="2.100.10.30">
    <property type="entry name" value="Jacalin-like lectin domain"/>
    <property type="match status" value="1"/>
</dbReference>
<feature type="region of interest" description="Disordered" evidence="1">
    <location>
        <begin position="709"/>
        <end position="735"/>
    </location>
</feature>
<dbReference type="InterPro" id="IPR036404">
    <property type="entry name" value="Jacalin-like_lectin_dom_sf"/>
</dbReference>
<dbReference type="VEuPathDB" id="FungiDB:jhhlp_008878"/>
<dbReference type="GO" id="GO:0005737">
    <property type="term" value="C:cytoplasm"/>
    <property type="evidence" value="ECO:0007669"/>
    <property type="project" value="TreeGrafter"/>
</dbReference>
<comment type="caution">
    <text evidence="2">The sequence shown here is derived from an EMBL/GenBank/DDBJ whole genome shotgun (WGS) entry which is preliminary data.</text>
</comment>
<feature type="compositionally biased region" description="Acidic residues" evidence="1">
    <location>
        <begin position="724"/>
        <end position="735"/>
    </location>
</feature>
<dbReference type="InterPro" id="IPR013783">
    <property type="entry name" value="Ig-like_fold"/>
</dbReference>
<evidence type="ECO:0008006" key="4">
    <source>
        <dbReference type="Google" id="ProtNLM"/>
    </source>
</evidence>
<organism evidence="2 3">
    <name type="scientific">Lomentospora prolificans</name>
    <dbReference type="NCBI Taxonomy" id="41688"/>
    <lineage>
        <taxon>Eukaryota</taxon>
        <taxon>Fungi</taxon>
        <taxon>Dikarya</taxon>
        <taxon>Ascomycota</taxon>
        <taxon>Pezizomycotina</taxon>
        <taxon>Sordariomycetes</taxon>
        <taxon>Hypocreomycetidae</taxon>
        <taxon>Microascales</taxon>
        <taxon>Microascaceae</taxon>
        <taxon>Lomentospora</taxon>
    </lineage>
</organism>
<dbReference type="InterPro" id="IPR021917">
    <property type="entry name" value="Unchr_Zn-peptidase-like"/>
</dbReference>
<sequence length="735" mass="80816">MSLTIENVTDGETVHQRCVIIKGTYSIANDTADSFVTVDTHDNYGNVVFPPQSWPIAGGRVKVTVMLSPGANNITITREHSGEIIKKTVKLLYIPLLQTPPLHLAIMVAKDSPLLIDCPAGKHGAYSTAHSSLDAAIAKFRMTAYLWQALTAEDMRMKGLGRRSFRFDEEWSADTTSAAFSNARHDAALQDSGAMRSTAKIHIVRSNRTVAQLRDIECAQQNSSAKDPDKLHEYFREALVAHGPPFETSGQPIIAGLILDSHYSVERDIILAHAALGSHNSKGLSLGIMGSHLTYSWPRFLEEVASCLTDDRDPGATVGNDNGECGSFWEACAIGQGAFLHEVGHAFGAPHTTGIMSRGYSQYWPRNFLVKTAYCTNRDTEGVLVIDGETQNEAKWDLRDALSFRFFPHFWVPGDVKATKEVRSAAPTIRAEGLETDDDVCFEIECLGGVARVTLDNTDEPTPTIASPVDTVTYKVSDLEERFDRKAPLKISVLGMNGKSRTLKDAWGLLNTATFLRIPDSKVILHKQSVVCKDLEECGDDTSKSYWRWGTLLKKKGKKGGIKRATNIDIRTGCVLDGVYVHYSDRERVNCGPRVSSWNMSLPHEFGGHASESHDLPKNAEIVKVEVSREEEVLRGIRMTLSNGDRWGALSGGGDSPETLTLEPPSGQRIIGFYGRSCWQDNFDGLAEFGIVTAPKDLELPDAVYSMKELQNTDGGEDINAAENESDVDDDEEMD</sequence>
<proteinExistence type="predicted"/>
<gene>
    <name evidence="2" type="ORF">jhhlp_008878</name>
</gene>
<dbReference type="SUPFAM" id="SSF51101">
    <property type="entry name" value="Mannose-binding lectins"/>
    <property type="match status" value="1"/>
</dbReference>
<reference evidence="2 3" key="1">
    <citation type="journal article" date="2017" name="G3 (Bethesda)">
        <title>First Draft Genome Sequence of the Pathogenic Fungus Lomentospora prolificans (Formerly Scedosporium prolificans).</title>
        <authorList>
            <person name="Luo R."/>
            <person name="Zimin A."/>
            <person name="Workman R."/>
            <person name="Fan Y."/>
            <person name="Pertea G."/>
            <person name="Grossman N."/>
            <person name="Wear M.P."/>
            <person name="Jia B."/>
            <person name="Miller H."/>
            <person name="Casadevall A."/>
            <person name="Timp W."/>
            <person name="Zhang S.X."/>
            <person name="Salzberg S.L."/>
        </authorList>
    </citation>
    <scope>NUCLEOTIDE SEQUENCE [LARGE SCALE GENOMIC DNA]</scope>
    <source>
        <strain evidence="2 3">JHH-5317</strain>
    </source>
</reference>
<dbReference type="AlphaFoldDB" id="A0A2N3MZA7"/>
<dbReference type="OrthoDB" id="74460at2759"/>